<accession>A0A5K3FW08</accession>
<dbReference type="CDD" id="cd05380">
    <property type="entry name" value="CAP_euk"/>
    <property type="match status" value="1"/>
</dbReference>
<name>A0A5K3FW08_MESCO</name>
<dbReference type="PANTHER" id="PTHR10334">
    <property type="entry name" value="CYSTEINE-RICH SECRETORY PROTEIN-RELATED"/>
    <property type="match status" value="1"/>
</dbReference>
<dbReference type="WBParaSite" id="MCU_012362-RA">
    <property type="protein sequence ID" value="MCU_012362-RA"/>
    <property type="gene ID" value="MCU_012362"/>
</dbReference>
<organism evidence="3">
    <name type="scientific">Mesocestoides corti</name>
    <name type="common">Flatworm</name>
    <dbReference type="NCBI Taxonomy" id="53468"/>
    <lineage>
        <taxon>Eukaryota</taxon>
        <taxon>Metazoa</taxon>
        <taxon>Spiralia</taxon>
        <taxon>Lophotrochozoa</taxon>
        <taxon>Platyhelminthes</taxon>
        <taxon>Cestoda</taxon>
        <taxon>Eucestoda</taxon>
        <taxon>Cyclophyllidea</taxon>
        <taxon>Mesocestoididae</taxon>
        <taxon>Mesocestoides</taxon>
    </lineage>
</organism>
<reference evidence="3" key="1">
    <citation type="submission" date="2019-11" db="UniProtKB">
        <authorList>
            <consortium name="WormBaseParasite"/>
        </authorList>
    </citation>
    <scope>IDENTIFICATION</scope>
</reference>
<evidence type="ECO:0000313" key="3">
    <source>
        <dbReference type="WBParaSite" id="MCU_012362-RA"/>
    </source>
</evidence>
<dbReference type="AlphaFoldDB" id="A0A5K3FW08"/>
<feature type="signal peptide" evidence="1">
    <location>
        <begin position="1"/>
        <end position="16"/>
    </location>
</feature>
<proteinExistence type="predicted"/>
<feature type="chain" id="PRO_5024290334" evidence="1">
    <location>
        <begin position="17"/>
        <end position="253"/>
    </location>
</feature>
<protein>
    <submittedName>
        <fullName evidence="3">SCP domain-containing protein</fullName>
    </submittedName>
</protein>
<evidence type="ECO:0000256" key="1">
    <source>
        <dbReference type="SAM" id="SignalP"/>
    </source>
</evidence>
<keyword evidence="1" id="KW-0732">Signal</keyword>
<dbReference type="InterPro" id="IPR001283">
    <property type="entry name" value="CRISP-related"/>
</dbReference>
<dbReference type="SUPFAM" id="SSF55797">
    <property type="entry name" value="PR-1-like"/>
    <property type="match status" value="1"/>
</dbReference>
<sequence>MWKLVFLLAISWCAVAENNTDQDRASILELHSMARGNVTPSASNMQLLRYSLVLENLAQQWTANCSNKLPNSTLLPNHPNIAVTWISVQSRKPFYYEVLPLFNNYFREYTYENNSCRGNCRLYIQYVWANTTEVGCGMSRCDKGNENPNTPSYLVACAYYPAENIGNLRPYANGSSCSACPDGFFCHRNQCTNDTSLLPNTTTPSSTTGTAINTTTTDIGTSTSDATTTTSIFSEVSMQGILYCSLIQLFISA</sequence>
<feature type="domain" description="SCP" evidence="2">
    <location>
        <begin position="22"/>
        <end position="167"/>
    </location>
</feature>
<evidence type="ECO:0000259" key="2">
    <source>
        <dbReference type="SMART" id="SM00198"/>
    </source>
</evidence>
<dbReference type="InterPro" id="IPR035940">
    <property type="entry name" value="CAP_sf"/>
</dbReference>
<dbReference type="Pfam" id="PF00188">
    <property type="entry name" value="CAP"/>
    <property type="match status" value="1"/>
</dbReference>
<dbReference type="Gene3D" id="3.40.33.10">
    <property type="entry name" value="CAP"/>
    <property type="match status" value="1"/>
</dbReference>
<dbReference type="SMART" id="SM00198">
    <property type="entry name" value="SCP"/>
    <property type="match status" value="1"/>
</dbReference>
<dbReference type="InterPro" id="IPR014044">
    <property type="entry name" value="CAP_dom"/>
</dbReference>